<dbReference type="InterPro" id="IPR027496">
    <property type="entry name" value="ARD_euk"/>
</dbReference>
<dbReference type="FunFam" id="2.60.120.10:FF:000031">
    <property type="entry name" value="1,2-dihydroxy-3-keto-5-methylthiopentene dioxygenase"/>
    <property type="match status" value="1"/>
</dbReference>
<dbReference type="GO" id="GO:0005506">
    <property type="term" value="F:iron ion binding"/>
    <property type="evidence" value="ECO:0007669"/>
    <property type="project" value="UniProtKB-UniRule"/>
</dbReference>
<dbReference type="SUPFAM" id="SSF51182">
    <property type="entry name" value="RmlC-like cupins"/>
    <property type="match status" value="1"/>
</dbReference>
<feature type="binding site" evidence="12">
    <location>
        <position position="91"/>
    </location>
    <ligand>
        <name>Fe(2+)</name>
        <dbReference type="ChEBI" id="CHEBI:29033"/>
        <note>for iron-dependent acireductone dioxygenase activity</note>
    </ligand>
</feature>
<evidence type="ECO:0000256" key="9">
    <source>
        <dbReference type="ARBA" id="ARBA00023004"/>
    </source>
</evidence>
<evidence type="ECO:0000256" key="6">
    <source>
        <dbReference type="ARBA" id="ARBA00022723"/>
    </source>
</evidence>
<comment type="catalytic activity">
    <reaction evidence="12">
        <text>1,2-dihydroxy-5-(methylsulfanyl)pent-1-en-3-one + O2 = 3-(methylsulfanyl)propanoate + CO + formate + 2 H(+)</text>
        <dbReference type="Rhea" id="RHEA:14161"/>
        <dbReference type="ChEBI" id="CHEBI:15378"/>
        <dbReference type="ChEBI" id="CHEBI:15379"/>
        <dbReference type="ChEBI" id="CHEBI:15740"/>
        <dbReference type="ChEBI" id="CHEBI:17245"/>
        <dbReference type="ChEBI" id="CHEBI:49016"/>
        <dbReference type="ChEBI" id="CHEBI:49252"/>
        <dbReference type="EC" id="1.13.11.53"/>
    </reaction>
</comment>
<dbReference type="FunCoup" id="A0A0N0PBR1">
    <property type="interactions" value="352"/>
</dbReference>
<keyword evidence="6 12" id="KW-0479">Metal-binding</keyword>
<dbReference type="OrthoDB" id="1867259at2759"/>
<dbReference type="GO" id="GO:0010308">
    <property type="term" value="F:acireductone dioxygenase (Ni2+-requiring) activity"/>
    <property type="evidence" value="ECO:0007669"/>
    <property type="project" value="UniProtKB-UniRule"/>
</dbReference>
<dbReference type="PANTHER" id="PTHR23418:SF0">
    <property type="entry name" value="ACIREDUCTONE DIOXYGENASE"/>
    <property type="match status" value="1"/>
</dbReference>
<dbReference type="GO" id="GO:0005886">
    <property type="term" value="C:plasma membrane"/>
    <property type="evidence" value="ECO:0007669"/>
    <property type="project" value="UniProtKB-SubCell"/>
</dbReference>
<dbReference type="GO" id="GO:0019509">
    <property type="term" value="P:L-methionine salvage from methylthioadenosine"/>
    <property type="evidence" value="ECO:0007669"/>
    <property type="project" value="UniProtKB-UniRule"/>
</dbReference>
<dbReference type="EC" id="1.13.11.54" evidence="12"/>
<sequence>MVKAWYMDNENTDQRLEHHRNPPEFISLEDLYKKTGIEYFKLNVDTFKTDGVLDKIKKERGYSYEDQITVSKECLPNYEEKLKAFYKEHLHTDEEIRFAVEGSGYFDIRDDSDQWIRILVTPGDMIIIPSGSYHRFTVDTNNYLKAYRYFVGEPVWLPYNRPADDMDCRKEYVDKLKKGFSVAA</sequence>
<keyword evidence="8 12" id="KW-0560">Oxidoreductase</keyword>
<comment type="subcellular location">
    <subcellularLocation>
        <location evidence="2">Cell membrane</location>
        <topology evidence="2">Peripheral membrane protein</topology>
        <orientation evidence="2">Cytoplasmic side</orientation>
    </subcellularLocation>
    <subcellularLocation>
        <location evidence="12">Cytoplasm</location>
    </subcellularLocation>
    <subcellularLocation>
        <location evidence="12">Nucleus</location>
    </subcellularLocation>
</comment>
<evidence type="ECO:0000256" key="5">
    <source>
        <dbReference type="ARBA" id="ARBA00022605"/>
    </source>
</evidence>
<protein>
    <recommendedName>
        <fullName evidence="12">Acireductone dioxygenase</fullName>
    </recommendedName>
    <alternativeName>
        <fullName evidence="12">Acireductone dioxygenase (Fe(2+)-requiring)</fullName>
        <shortName evidence="12">ARD'</shortName>
        <shortName evidence="12">Fe-ARD</shortName>
        <ecNumber evidence="12">1.13.11.54</ecNumber>
    </alternativeName>
    <alternativeName>
        <fullName evidence="12">Acireductone dioxygenase (Ni(2+)-requiring)</fullName>
        <shortName evidence="12">ARD</shortName>
        <shortName evidence="12">Ni-ARD</shortName>
        <ecNumber evidence="12">1.13.11.53</ecNumber>
    </alternativeName>
</protein>
<dbReference type="GO" id="GO:0016151">
    <property type="term" value="F:nickel cation binding"/>
    <property type="evidence" value="ECO:0007669"/>
    <property type="project" value="UniProtKB-UniRule"/>
</dbReference>
<evidence type="ECO:0000256" key="7">
    <source>
        <dbReference type="ARBA" id="ARBA00022964"/>
    </source>
</evidence>
<dbReference type="PANTHER" id="PTHR23418">
    <property type="entry name" value="ACIREDUCTONE DIOXYGENASE"/>
    <property type="match status" value="1"/>
</dbReference>
<dbReference type="EC" id="1.13.11.53" evidence="12"/>
<dbReference type="Proteomes" id="UP000053240">
    <property type="component" value="Unassembled WGS sequence"/>
</dbReference>
<evidence type="ECO:0000256" key="2">
    <source>
        <dbReference type="ARBA" id="ARBA00004413"/>
    </source>
</evidence>
<feature type="binding site" evidence="12">
    <location>
        <position position="89"/>
    </location>
    <ligand>
        <name>Fe(2+)</name>
        <dbReference type="ChEBI" id="CHEBI:29033"/>
        <note>for iron-dependent acireductone dioxygenase activity</note>
    </ligand>
</feature>
<dbReference type="GO" id="GO:0005634">
    <property type="term" value="C:nucleus"/>
    <property type="evidence" value="ECO:0007669"/>
    <property type="project" value="UniProtKB-SubCell"/>
</dbReference>
<dbReference type="InParanoid" id="A0A0N0PBR1"/>
<keyword evidence="7 12" id="KW-0223">Dioxygenase</keyword>
<evidence type="ECO:0000256" key="12">
    <source>
        <dbReference type="HAMAP-Rule" id="MF_03154"/>
    </source>
</evidence>
<keyword evidence="4 12" id="KW-0533">Nickel</keyword>
<evidence type="ECO:0000256" key="3">
    <source>
        <dbReference type="ARBA" id="ARBA00022490"/>
    </source>
</evidence>
<keyword evidence="10 12" id="KW-0486">Methionine biosynthesis</keyword>
<comment type="cofactor">
    <cofactor evidence="12">
        <name>Fe(2+)</name>
        <dbReference type="ChEBI" id="CHEBI:29033"/>
    </cofactor>
    <cofactor evidence="12">
        <name>Ni(2+)</name>
        <dbReference type="ChEBI" id="CHEBI:49786"/>
    </cofactor>
    <text evidence="12">Binds either 1 Fe or Ni cation per monomer. Iron-binding promotes an acireductone dioxygenase reaction producing 2-keto-4-methylthiobutyrate, while nickel-binding promotes an acireductone dioxygenase reaction producing 3-(methylsulfanyl)propanoate.</text>
</comment>
<accession>A0A0N0PBR1</accession>
<keyword evidence="5 12" id="KW-0028">Amino-acid biosynthesis</keyword>
<evidence type="ECO:0000256" key="8">
    <source>
        <dbReference type="ARBA" id="ARBA00023002"/>
    </source>
</evidence>
<feature type="binding site" evidence="12">
    <location>
        <position position="134"/>
    </location>
    <ligand>
        <name>Ni(2+)</name>
        <dbReference type="ChEBI" id="CHEBI:49786"/>
        <note>for nickel-dependent acireductone dioxygenase activity</note>
    </ligand>
</feature>
<keyword evidence="9 12" id="KW-0408">Iron</keyword>
<dbReference type="InterPro" id="IPR014710">
    <property type="entry name" value="RmlC-like_jellyroll"/>
</dbReference>
<keyword evidence="3 12" id="KW-0963">Cytoplasm</keyword>
<dbReference type="CDD" id="cd02232">
    <property type="entry name" value="cupin_ARD"/>
    <property type="match status" value="1"/>
</dbReference>
<feature type="binding site" evidence="12">
    <location>
        <position position="134"/>
    </location>
    <ligand>
        <name>Fe(2+)</name>
        <dbReference type="ChEBI" id="CHEBI:29033"/>
        <note>for iron-dependent acireductone dioxygenase activity</note>
    </ligand>
</feature>
<dbReference type="HAMAP" id="MF_03154">
    <property type="entry name" value="Salvage_MtnD_euk"/>
    <property type="match status" value="1"/>
</dbReference>
<evidence type="ECO:0000256" key="10">
    <source>
        <dbReference type="ARBA" id="ARBA00023167"/>
    </source>
</evidence>
<feature type="binding site" evidence="12">
    <location>
        <position position="95"/>
    </location>
    <ligand>
        <name>Ni(2+)</name>
        <dbReference type="ChEBI" id="CHEBI:49786"/>
        <note>for nickel-dependent acireductone dioxygenase activity</note>
    </ligand>
</feature>
<feature type="binding site" evidence="12">
    <location>
        <position position="91"/>
    </location>
    <ligand>
        <name>Ni(2+)</name>
        <dbReference type="ChEBI" id="CHEBI:49786"/>
        <note>for nickel-dependent acireductone dioxygenase activity</note>
    </ligand>
</feature>
<dbReference type="STRING" id="76193.A0A0N0PBR1"/>
<dbReference type="Gene3D" id="2.60.120.10">
    <property type="entry name" value="Jelly Rolls"/>
    <property type="match status" value="1"/>
</dbReference>
<evidence type="ECO:0000256" key="4">
    <source>
        <dbReference type="ARBA" id="ARBA00022596"/>
    </source>
</evidence>
<evidence type="ECO:0000313" key="14">
    <source>
        <dbReference type="Proteomes" id="UP000053240"/>
    </source>
</evidence>
<evidence type="ECO:0000313" key="13">
    <source>
        <dbReference type="EMBL" id="KPJ11981.1"/>
    </source>
</evidence>
<dbReference type="AlphaFoldDB" id="A0A0N0PBR1"/>
<comment type="pathway">
    <text evidence="12">Amino-acid biosynthesis; L-methionine biosynthesis via salvage pathway; L-methionine from S-methyl-5-thio-alpha-D-ribose 1-phosphate: step 5/6.</text>
</comment>
<feature type="binding site" evidence="12">
    <location>
        <position position="95"/>
    </location>
    <ligand>
        <name>Fe(2+)</name>
        <dbReference type="ChEBI" id="CHEBI:29033"/>
        <note>for iron-dependent acireductone dioxygenase activity</note>
    </ligand>
</feature>
<feature type="binding site" evidence="12">
    <location>
        <position position="89"/>
    </location>
    <ligand>
        <name>Ni(2+)</name>
        <dbReference type="ChEBI" id="CHEBI:49786"/>
        <note>for nickel-dependent acireductone dioxygenase activity</note>
    </ligand>
</feature>
<dbReference type="InterPro" id="IPR004313">
    <property type="entry name" value="ARD"/>
</dbReference>
<organism evidence="13 14">
    <name type="scientific">Papilio machaon</name>
    <name type="common">Old World swallowtail butterfly</name>
    <dbReference type="NCBI Taxonomy" id="76193"/>
    <lineage>
        <taxon>Eukaryota</taxon>
        <taxon>Metazoa</taxon>
        <taxon>Ecdysozoa</taxon>
        <taxon>Arthropoda</taxon>
        <taxon>Hexapoda</taxon>
        <taxon>Insecta</taxon>
        <taxon>Pterygota</taxon>
        <taxon>Neoptera</taxon>
        <taxon>Endopterygota</taxon>
        <taxon>Lepidoptera</taxon>
        <taxon>Glossata</taxon>
        <taxon>Ditrysia</taxon>
        <taxon>Papilionoidea</taxon>
        <taxon>Papilionidae</taxon>
        <taxon>Papilioninae</taxon>
        <taxon>Papilio</taxon>
    </lineage>
</organism>
<keyword evidence="11 12" id="KW-0539">Nucleus</keyword>
<comment type="similarity">
    <text evidence="12">Belongs to the acireductone dioxygenase (ARD) family.</text>
</comment>
<comment type="function">
    <text evidence="12">Catalyzes 2 different reactions between oxygen and the acireductone 1,2-dihydroxy-3-keto-5-methylthiopentene (DHK-MTPene) depending upon the metal bound in the active site. Fe-containing acireductone dioxygenase (Fe-ARD) produces formate and 2-keto-4-methylthiobutyrate (KMTB), the alpha-ketoacid precursor of methionine in the methionine recycle pathway. Ni-containing acireductone dioxygenase (Ni-ARD) produces methylthiopropionate, carbon monoxide and formate, and does not lie on the methionine recycle pathway.</text>
</comment>
<dbReference type="Pfam" id="PF03079">
    <property type="entry name" value="ARD"/>
    <property type="match status" value="1"/>
</dbReference>
<keyword evidence="14" id="KW-1185">Reference proteome</keyword>
<proteinExistence type="inferred from homology"/>
<dbReference type="EMBL" id="KQ460847">
    <property type="protein sequence ID" value="KPJ11981.1"/>
    <property type="molecule type" value="Genomic_DNA"/>
</dbReference>
<comment type="catalytic activity">
    <reaction evidence="1 12">
        <text>1,2-dihydroxy-5-(methylsulfanyl)pent-1-en-3-one + O2 = 4-methylsulfanyl-2-oxobutanoate + formate + 2 H(+)</text>
        <dbReference type="Rhea" id="RHEA:24504"/>
        <dbReference type="ChEBI" id="CHEBI:15378"/>
        <dbReference type="ChEBI" id="CHEBI:15379"/>
        <dbReference type="ChEBI" id="CHEBI:15740"/>
        <dbReference type="ChEBI" id="CHEBI:16723"/>
        <dbReference type="ChEBI" id="CHEBI:49252"/>
        <dbReference type="EC" id="1.13.11.54"/>
    </reaction>
</comment>
<dbReference type="UniPathway" id="UPA00904">
    <property type="reaction ID" value="UER00878"/>
</dbReference>
<gene>
    <name evidence="13" type="ORF">RR48_03584</name>
</gene>
<dbReference type="InterPro" id="IPR011051">
    <property type="entry name" value="RmlC_Cupin_sf"/>
</dbReference>
<dbReference type="GO" id="GO:0005737">
    <property type="term" value="C:cytoplasm"/>
    <property type="evidence" value="ECO:0007669"/>
    <property type="project" value="UniProtKB-SubCell"/>
</dbReference>
<evidence type="ECO:0000256" key="1">
    <source>
        <dbReference type="ARBA" id="ARBA00000428"/>
    </source>
</evidence>
<name>A0A0N0PBR1_PAPMA</name>
<evidence type="ECO:0000256" key="11">
    <source>
        <dbReference type="ARBA" id="ARBA00023242"/>
    </source>
</evidence>
<dbReference type="KEGG" id="pmac:106714154"/>
<dbReference type="GO" id="GO:0010309">
    <property type="term" value="F:acireductone dioxygenase [iron(II)-requiring] activity"/>
    <property type="evidence" value="ECO:0007669"/>
    <property type="project" value="UniProtKB-UniRule"/>
</dbReference>
<reference evidence="13 14" key="1">
    <citation type="journal article" date="2015" name="Nat. Commun.">
        <title>Outbred genome sequencing and CRISPR/Cas9 gene editing in butterflies.</title>
        <authorList>
            <person name="Li X."/>
            <person name="Fan D."/>
            <person name="Zhang W."/>
            <person name="Liu G."/>
            <person name="Zhang L."/>
            <person name="Zhao L."/>
            <person name="Fang X."/>
            <person name="Chen L."/>
            <person name="Dong Y."/>
            <person name="Chen Y."/>
            <person name="Ding Y."/>
            <person name="Zhao R."/>
            <person name="Feng M."/>
            <person name="Zhu Y."/>
            <person name="Feng Y."/>
            <person name="Jiang X."/>
            <person name="Zhu D."/>
            <person name="Xiang H."/>
            <person name="Feng X."/>
            <person name="Li S."/>
            <person name="Wang J."/>
            <person name="Zhang G."/>
            <person name="Kronforst M.R."/>
            <person name="Wang W."/>
        </authorList>
    </citation>
    <scope>NUCLEOTIDE SEQUENCE [LARGE SCALE GENOMIC DNA]</scope>
    <source>
        <strain evidence="13">Ya'a_city_454_Pm</strain>
        <tissue evidence="13">Whole body</tissue>
    </source>
</reference>